<dbReference type="EMBL" id="CAEZVV010000080">
    <property type="protein sequence ID" value="CAB4649447.1"/>
    <property type="molecule type" value="Genomic_DNA"/>
</dbReference>
<evidence type="ECO:0000313" key="2">
    <source>
        <dbReference type="EMBL" id="CAB4560162.1"/>
    </source>
</evidence>
<gene>
    <name evidence="3" type="ORF">UFOPK1495_01513</name>
    <name evidence="2" type="ORF">UFOPK1603_00502</name>
    <name evidence="4" type="ORF">UFOPK1711_01985</name>
    <name evidence="5" type="ORF">UFOPK2143_01187</name>
    <name evidence="6" type="ORF">UFOPK2350_01806</name>
</gene>
<dbReference type="GO" id="GO:0016491">
    <property type="term" value="F:oxidoreductase activity"/>
    <property type="evidence" value="ECO:0007669"/>
    <property type="project" value="InterPro"/>
</dbReference>
<evidence type="ECO:0000313" key="4">
    <source>
        <dbReference type="EMBL" id="CAB4593933.1"/>
    </source>
</evidence>
<evidence type="ECO:0000313" key="3">
    <source>
        <dbReference type="EMBL" id="CAB4561341.1"/>
    </source>
</evidence>
<name>A0A6J6DBL3_9ZZZZ</name>
<dbReference type="AlphaFoldDB" id="A0A6J6DBL3"/>
<dbReference type="EMBL" id="CAEZTR010000211">
    <property type="protein sequence ID" value="CAB4593933.1"/>
    <property type="molecule type" value="Genomic_DNA"/>
</dbReference>
<dbReference type="InterPro" id="IPR000415">
    <property type="entry name" value="Nitroreductase-like"/>
</dbReference>
<dbReference type="EMBL" id="CAEZXE010000227">
    <property type="protein sequence ID" value="CAB4695550.1"/>
    <property type="molecule type" value="Genomic_DNA"/>
</dbReference>
<dbReference type="PANTHER" id="PTHR43543:SF1">
    <property type="entry name" value="MALONIC SEMIALDEHYDE REDUCTASE RUTE-RELATED"/>
    <property type="match status" value="1"/>
</dbReference>
<dbReference type="InterPro" id="IPR050461">
    <property type="entry name" value="Nitroreductase_HadB/RutE"/>
</dbReference>
<protein>
    <submittedName>
        <fullName evidence="3">Unannotated protein</fullName>
    </submittedName>
</protein>
<evidence type="ECO:0000313" key="6">
    <source>
        <dbReference type="EMBL" id="CAB4695550.1"/>
    </source>
</evidence>
<accession>A0A6J6DBL3</accession>
<sequence length="199" mass="22133">MTADLFALNADAQDLLFREAHTAKKFTDEPVSDEQVAAIYDLIKWGPTMTNSQPMRIVLARSEDARTRVVGHMLPNNAEKTANAPLIAVLAADMKFNRHIERIFPDAPFMAQMYEKDDFREPIADSQAWMQAGYFVMGIRALGLDACPMLGLDRPGLDADLFADSDLKCICVVLIGKPAEDAYGPRLPRLNYDEVVSVL</sequence>
<evidence type="ECO:0000259" key="1">
    <source>
        <dbReference type="Pfam" id="PF00881"/>
    </source>
</evidence>
<evidence type="ECO:0000313" key="5">
    <source>
        <dbReference type="EMBL" id="CAB4649447.1"/>
    </source>
</evidence>
<dbReference type="SUPFAM" id="SSF55469">
    <property type="entry name" value="FMN-dependent nitroreductase-like"/>
    <property type="match status" value="1"/>
</dbReference>
<dbReference type="NCBIfam" id="NF003768">
    <property type="entry name" value="PRK05365.1"/>
    <property type="match status" value="1"/>
</dbReference>
<dbReference type="Pfam" id="PF00881">
    <property type="entry name" value="Nitroreductase"/>
    <property type="match status" value="1"/>
</dbReference>
<dbReference type="EMBL" id="CAEZSU010000191">
    <property type="protein sequence ID" value="CAB4561341.1"/>
    <property type="molecule type" value="Genomic_DNA"/>
</dbReference>
<dbReference type="PANTHER" id="PTHR43543">
    <property type="entry name" value="MALONIC SEMIALDEHYDE REDUCTASE RUTE-RELATED"/>
    <property type="match status" value="1"/>
</dbReference>
<organism evidence="3">
    <name type="scientific">freshwater metagenome</name>
    <dbReference type="NCBI Taxonomy" id="449393"/>
    <lineage>
        <taxon>unclassified sequences</taxon>
        <taxon>metagenomes</taxon>
        <taxon>ecological metagenomes</taxon>
    </lineage>
</organism>
<dbReference type="Gene3D" id="3.40.109.10">
    <property type="entry name" value="NADH Oxidase"/>
    <property type="match status" value="1"/>
</dbReference>
<dbReference type="InterPro" id="IPR029479">
    <property type="entry name" value="Nitroreductase"/>
</dbReference>
<feature type="domain" description="Nitroreductase" evidence="1">
    <location>
        <begin position="19"/>
        <end position="177"/>
    </location>
</feature>
<dbReference type="EMBL" id="CAEZTG010000032">
    <property type="protein sequence ID" value="CAB4560162.1"/>
    <property type="molecule type" value="Genomic_DNA"/>
</dbReference>
<reference evidence="3" key="1">
    <citation type="submission" date="2020-05" db="EMBL/GenBank/DDBJ databases">
        <authorList>
            <person name="Chiriac C."/>
            <person name="Salcher M."/>
            <person name="Ghai R."/>
            <person name="Kavagutti S V."/>
        </authorList>
    </citation>
    <scope>NUCLEOTIDE SEQUENCE</scope>
</reference>
<proteinExistence type="predicted"/>